<protein>
    <submittedName>
        <fullName evidence="3">Uncharacterized protein</fullName>
    </submittedName>
</protein>
<feature type="compositionally biased region" description="Low complexity" evidence="1">
    <location>
        <begin position="93"/>
        <end position="112"/>
    </location>
</feature>
<sequence length="142" mass="14545">MRCVAVFLAVVAVLAYGQVQNSGYENAEQVQPAPAPISANGGDQQAYNSDAAAPVAPASPPPPPPPPPPSPPAPVRGSYASPPPASYPPMQGSYGTSPPSPSYPTLVPSSTYGPASVAPMAGNGLGYRIRRLFSHRARKARL</sequence>
<proteinExistence type="predicted"/>
<dbReference type="Proteomes" id="UP001176961">
    <property type="component" value="Unassembled WGS sequence"/>
</dbReference>
<organism evidence="3 4">
    <name type="scientific">Cylicocyclus nassatus</name>
    <name type="common">Nematode worm</name>
    <dbReference type="NCBI Taxonomy" id="53992"/>
    <lineage>
        <taxon>Eukaryota</taxon>
        <taxon>Metazoa</taxon>
        <taxon>Ecdysozoa</taxon>
        <taxon>Nematoda</taxon>
        <taxon>Chromadorea</taxon>
        <taxon>Rhabditida</taxon>
        <taxon>Rhabditina</taxon>
        <taxon>Rhabditomorpha</taxon>
        <taxon>Strongyloidea</taxon>
        <taxon>Strongylidae</taxon>
        <taxon>Cylicocyclus</taxon>
    </lineage>
</organism>
<keyword evidence="4" id="KW-1185">Reference proteome</keyword>
<feature type="signal peptide" evidence="2">
    <location>
        <begin position="1"/>
        <end position="17"/>
    </location>
</feature>
<gene>
    <name evidence="3" type="ORF">CYNAS_LOCUS15218</name>
</gene>
<feature type="region of interest" description="Disordered" evidence="1">
    <location>
        <begin position="26"/>
        <end position="121"/>
    </location>
</feature>
<name>A0AA36H351_CYLNA</name>
<feature type="compositionally biased region" description="Pro residues" evidence="1">
    <location>
        <begin position="57"/>
        <end position="74"/>
    </location>
</feature>
<dbReference type="EMBL" id="CATQJL010000305">
    <property type="protein sequence ID" value="CAJ0603235.1"/>
    <property type="molecule type" value="Genomic_DNA"/>
</dbReference>
<keyword evidence="2" id="KW-0732">Signal</keyword>
<dbReference type="AlphaFoldDB" id="A0AA36H351"/>
<evidence type="ECO:0000256" key="1">
    <source>
        <dbReference type="SAM" id="MobiDB-lite"/>
    </source>
</evidence>
<accession>A0AA36H351</accession>
<evidence type="ECO:0000313" key="3">
    <source>
        <dbReference type="EMBL" id="CAJ0603235.1"/>
    </source>
</evidence>
<feature type="chain" id="PRO_5041250466" evidence="2">
    <location>
        <begin position="18"/>
        <end position="142"/>
    </location>
</feature>
<evidence type="ECO:0000313" key="4">
    <source>
        <dbReference type="Proteomes" id="UP001176961"/>
    </source>
</evidence>
<evidence type="ECO:0000256" key="2">
    <source>
        <dbReference type="SAM" id="SignalP"/>
    </source>
</evidence>
<reference evidence="3" key="1">
    <citation type="submission" date="2023-07" db="EMBL/GenBank/DDBJ databases">
        <authorList>
            <consortium name="CYATHOMIX"/>
        </authorList>
    </citation>
    <scope>NUCLEOTIDE SEQUENCE</scope>
    <source>
        <strain evidence="3">N/A</strain>
    </source>
</reference>
<comment type="caution">
    <text evidence="3">The sequence shown here is derived from an EMBL/GenBank/DDBJ whole genome shotgun (WGS) entry which is preliminary data.</text>
</comment>